<dbReference type="SMART" id="SM00355">
    <property type="entry name" value="ZnF_C2H2"/>
    <property type="match status" value="7"/>
</dbReference>
<proteinExistence type="predicted"/>
<dbReference type="FunFam" id="3.30.160.60:FF:002343">
    <property type="entry name" value="Zinc finger protein 33A"/>
    <property type="match status" value="1"/>
</dbReference>
<keyword evidence="5" id="KW-0862">Zinc</keyword>
<feature type="domain" description="C2H2-type" evidence="11">
    <location>
        <begin position="354"/>
        <end position="381"/>
    </location>
</feature>
<dbReference type="KEGG" id="xla:108700247"/>
<dbReference type="SUPFAM" id="SSF57667">
    <property type="entry name" value="beta-beta-alpha zinc fingers"/>
    <property type="match status" value="4"/>
</dbReference>
<dbReference type="GO" id="GO:0008270">
    <property type="term" value="F:zinc ion binding"/>
    <property type="evidence" value="ECO:0007669"/>
    <property type="project" value="UniProtKB-KW"/>
</dbReference>
<evidence type="ECO:0000256" key="8">
    <source>
        <dbReference type="ARBA" id="ARBA00023163"/>
    </source>
</evidence>
<dbReference type="FunFam" id="3.30.160.60:FF:000295">
    <property type="entry name" value="zinc finger protein 19"/>
    <property type="match status" value="2"/>
</dbReference>
<dbReference type="OrthoDB" id="654211at2759"/>
<dbReference type="PROSITE" id="PS50157">
    <property type="entry name" value="ZINC_FINGER_C2H2_2"/>
    <property type="match status" value="7"/>
</dbReference>
<keyword evidence="4 10" id="KW-0863">Zinc-finger</keyword>
<dbReference type="GO" id="GO:0000981">
    <property type="term" value="F:DNA-binding transcription factor activity, RNA polymerase II-specific"/>
    <property type="evidence" value="ECO:0000318"/>
    <property type="project" value="GO_Central"/>
</dbReference>
<evidence type="ECO:0000256" key="1">
    <source>
        <dbReference type="ARBA" id="ARBA00004123"/>
    </source>
</evidence>
<dbReference type="InterPro" id="IPR036236">
    <property type="entry name" value="Znf_C2H2_sf"/>
</dbReference>
<dbReference type="FunFam" id="3.30.160.60:FF:000358">
    <property type="entry name" value="zinc finger protein 24"/>
    <property type="match status" value="2"/>
</dbReference>
<dbReference type="Gene3D" id="3.30.160.60">
    <property type="entry name" value="Classic Zinc Finger"/>
    <property type="match status" value="7"/>
</dbReference>
<feature type="domain" description="C2H2-type" evidence="11">
    <location>
        <begin position="298"/>
        <end position="325"/>
    </location>
</feature>
<evidence type="ECO:0000256" key="7">
    <source>
        <dbReference type="ARBA" id="ARBA00023125"/>
    </source>
</evidence>
<evidence type="ECO:0000256" key="9">
    <source>
        <dbReference type="ARBA" id="ARBA00023242"/>
    </source>
</evidence>
<dbReference type="Pfam" id="PF00096">
    <property type="entry name" value="zf-C2H2"/>
    <property type="match status" value="5"/>
</dbReference>
<evidence type="ECO:0000259" key="11">
    <source>
        <dbReference type="PROSITE" id="PS50157"/>
    </source>
</evidence>
<dbReference type="InterPro" id="IPR036051">
    <property type="entry name" value="KRAB_dom_sf"/>
</dbReference>
<protein>
    <submittedName>
        <fullName evidence="13">LOW QUALITY PROTEIN: zinc finger protein OZF</fullName>
    </submittedName>
</protein>
<evidence type="ECO:0000256" key="10">
    <source>
        <dbReference type="PROSITE-ProRule" id="PRU00042"/>
    </source>
</evidence>
<dbReference type="GO" id="GO:0006357">
    <property type="term" value="P:regulation of transcription by RNA polymerase II"/>
    <property type="evidence" value="ECO:0000318"/>
    <property type="project" value="GO_Central"/>
</dbReference>
<keyword evidence="7" id="KW-0238">DNA-binding</keyword>
<reference evidence="13" key="1">
    <citation type="submission" date="2025-08" db="UniProtKB">
        <authorList>
            <consortium name="RefSeq"/>
        </authorList>
    </citation>
    <scope>IDENTIFICATION</scope>
    <source>
        <strain evidence="13">J_2021</strain>
        <tissue evidence="13">Erythrocytes</tissue>
    </source>
</reference>
<evidence type="ECO:0000256" key="4">
    <source>
        <dbReference type="ARBA" id="ARBA00022771"/>
    </source>
</evidence>
<dbReference type="AlphaFoldDB" id="A0A8J1LNT4"/>
<dbReference type="FunFam" id="3.30.160.60:FF:000060">
    <property type="entry name" value="zinc finger protein 436"/>
    <property type="match status" value="1"/>
</dbReference>
<feature type="domain" description="C2H2-type" evidence="11">
    <location>
        <begin position="326"/>
        <end position="353"/>
    </location>
</feature>
<feature type="domain" description="C2H2-type" evidence="11">
    <location>
        <begin position="410"/>
        <end position="437"/>
    </location>
</feature>
<keyword evidence="3" id="KW-0677">Repeat</keyword>
<dbReference type="RefSeq" id="XP_041431212.1">
    <property type="nucleotide sequence ID" value="XM_041575278.1"/>
</dbReference>
<dbReference type="PANTHER" id="PTHR23226:SF416">
    <property type="entry name" value="FI01424P"/>
    <property type="match status" value="1"/>
</dbReference>
<feature type="domain" description="C2H2-type" evidence="11">
    <location>
        <begin position="382"/>
        <end position="409"/>
    </location>
</feature>
<dbReference type="InterPro" id="IPR013087">
    <property type="entry name" value="Znf_C2H2_type"/>
</dbReference>
<feature type="domain" description="C2H2-type" evidence="11">
    <location>
        <begin position="438"/>
        <end position="465"/>
    </location>
</feature>
<dbReference type="SUPFAM" id="SSF109640">
    <property type="entry name" value="KRAB domain (Kruppel-associated box)"/>
    <property type="match status" value="1"/>
</dbReference>
<dbReference type="GeneID" id="108700247"/>
<name>A0A8J1LNT4_XENLA</name>
<dbReference type="CTD" id="108700247"/>
<dbReference type="FunFam" id="3.30.160.60:FF:000744">
    <property type="entry name" value="zinc finger E-box-binding homeobox 1"/>
    <property type="match status" value="1"/>
</dbReference>
<comment type="subcellular location">
    <subcellularLocation>
        <location evidence="1">Nucleus</location>
    </subcellularLocation>
</comment>
<evidence type="ECO:0000256" key="5">
    <source>
        <dbReference type="ARBA" id="ARBA00022833"/>
    </source>
</evidence>
<sequence>MFVLKEFKFFFWSLTTQLRMKPKSEYLINLLSMEKEQVTNAVLNYALEIIHLLTGEDYNFVKEHVLNSNNIWVSKVHDKKQNLSLEHTVISCKNDWNGEHRLVSQMILELAQKIIQELTNQVLLKHDDIAVFFSVEEWEYMESHKEQYKDMAAMDNQDQCSDVVYNYSIPSPIEPESDGYCDEENQESKPFDIITEDYIPAHILEEHSITVCEIKEEPFDIDCTQEPMVTENIHTGDFLLMNGDRDMEEGNVPEENGSIKTHKKYKAKSCQCKVCGKWFCDKSRLARHHKTHTGERPFACNVCGKTFARKSNVSVHQRIHTEEKPYTCMECGRKFTNNSHLVSHKVVHTREKPFTCLKCGKGFTRNSSLVKHSGIHAEQKPYVCNQCGKSYCQYANLVVHLRLHSGEKPYVCRHCGQSFICKASMERHQRTHTEGKPYHCVHCPKAFTDNSSLNRHKKTHKNELYHRYIQKNITP</sequence>
<dbReference type="GO" id="GO:0005634">
    <property type="term" value="C:nucleus"/>
    <property type="evidence" value="ECO:0007669"/>
    <property type="project" value="UniProtKB-SubCell"/>
</dbReference>
<dbReference type="GO" id="GO:0000978">
    <property type="term" value="F:RNA polymerase II cis-regulatory region sequence-specific DNA binding"/>
    <property type="evidence" value="ECO:0000318"/>
    <property type="project" value="GO_Central"/>
</dbReference>
<dbReference type="Proteomes" id="UP000186698">
    <property type="component" value="Chromosome 8S"/>
</dbReference>
<evidence type="ECO:0000313" key="12">
    <source>
        <dbReference type="Proteomes" id="UP000186698"/>
    </source>
</evidence>
<dbReference type="PANTHER" id="PTHR23226">
    <property type="entry name" value="ZINC FINGER AND SCAN DOMAIN-CONTAINING"/>
    <property type="match status" value="1"/>
</dbReference>
<keyword evidence="9" id="KW-0539">Nucleus</keyword>
<keyword evidence="2" id="KW-0479">Metal-binding</keyword>
<dbReference type="PROSITE" id="PS00028">
    <property type="entry name" value="ZINC_FINGER_C2H2_1"/>
    <property type="match status" value="7"/>
</dbReference>
<evidence type="ECO:0000256" key="3">
    <source>
        <dbReference type="ARBA" id="ARBA00022737"/>
    </source>
</evidence>
<accession>A0A8J1LNT4</accession>
<evidence type="ECO:0000256" key="2">
    <source>
        <dbReference type="ARBA" id="ARBA00022723"/>
    </source>
</evidence>
<gene>
    <name evidence="13" type="primary">znf383.S</name>
</gene>
<evidence type="ECO:0000256" key="6">
    <source>
        <dbReference type="ARBA" id="ARBA00023015"/>
    </source>
</evidence>
<keyword evidence="12" id="KW-1185">Reference proteome</keyword>
<organism evidence="12 13">
    <name type="scientific">Xenopus laevis</name>
    <name type="common">African clawed frog</name>
    <dbReference type="NCBI Taxonomy" id="8355"/>
    <lineage>
        <taxon>Eukaryota</taxon>
        <taxon>Metazoa</taxon>
        <taxon>Chordata</taxon>
        <taxon>Craniata</taxon>
        <taxon>Vertebrata</taxon>
        <taxon>Euteleostomi</taxon>
        <taxon>Amphibia</taxon>
        <taxon>Batrachia</taxon>
        <taxon>Anura</taxon>
        <taxon>Pipoidea</taxon>
        <taxon>Pipidae</taxon>
        <taxon>Xenopodinae</taxon>
        <taxon>Xenopus</taxon>
        <taxon>Xenopus</taxon>
    </lineage>
</organism>
<keyword evidence="8" id="KW-0804">Transcription</keyword>
<feature type="domain" description="C2H2-type" evidence="11">
    <location>
        <begin position="270"/>
        <end position="297"/>
    </location>
</feature>
<evidence type="ECO:0000313" key="13">
    <source>
        <dbReference type="RefSeq" id="XP_041431212.1"/>
    </source>
</evidence>
<keyword evidence="6" id="KW-0805">Transcription regulation</keyword>